<evidence type="ECO:0000256" key="1">
    <source>
        <dbReference type="ARBA" id="ARBA00006151"/>
    </source>
</evidence>
<dbReference type="EMBL" id="LR790231">
    <property type="protein sequence ID" value="CAB3266093.1"/>
    <property type="molecule type" value="mRNA"/>
</dbReference>
<dbReference type="GO" id="GO:0051028">
    <property type="term" value="P:mRNA transport"/>
    <property type="evidence" value="ECO:0007669"/>
    <property type="project" value="TreeGrafter"/>
</dbReference>
<organism evidence="5">
    <name type="scientific">Phallusia mammillata</name>
    <dbReference type="NCBI Taxonomy" id="59560"/>
    <lineage>
        <taxon>Eukaryota</taxon>
        <taxon>Metazoa</taxon>
        <taxon>Chordata</taxon>
        <taxon>Tunicata</taxon>
        <taxon>Ascidiacea</taxon>
        <taxon>Phlebobranchia</taxon>
        <taxon>Ascidiidae</taxon>
        <taxon>Phallusia</taxon>
    </lineage>
</organism>
<evidence type="ECO:0000313" key="5">
    <source>
        <dbReference type="EMBL" id="CAB3266093.1"/>
    </source>
</evidence>
<dbReference type="FunFam" id="1.10.8.1120:FF:000001">
    <property type="entry name" value="Histone RNA hairpin-binding protein-like"/>
    <property type="match status" value="1"/>
</dbReference>
<dbReference type="Pfam" id="PF15247">
    <property type="entry name" value="SLBP_RNA_bind"/>
    <property type="match status" value="1"/>
</dbReference>
<proteinExistence type="evidence at transcript level"/>
<feature type="compositionally biased region" description="Basic and acidic residues" evidence="3">
    <location>
        <begin position="214"/>
        <end position="249"/>
    </location>
</feature>
<dbReference type="GO" id="GO:0071204">
    <property type="term" value="C:histone pre-mRNA 3'end processing complex"/>
    <property type="evidence" value="ECO:0007669"/>
    <property type="project" value="TreeGrafter"/>
</dbReference>
<gene>
    <name evidence="5" type="primary">Slbp</name>
</gene>
<feature type="compositionally biased region" description="Basic and acidic residues" evidence="3">
    <location>
        <begin position="25"/>
        <end position="83"/>
    </location>
</feature>
<dbReference type="GO" id="GO:0005737">
    <property type="term" value="C:cytoplasm"/>
    <property type="evidence" value="ECO:0007669"/>
    <property type="project" value="TreeGrafter"/>
</dbReference>
<dbReference type="InterPro" id="IPR026502">
    <property type="entry name" value="SLBP1/SLBP2"/>
</dbReference>
<comment type="similarity">
    <text evidence="1">Belongs to the SLBP family.</text>
</comment>
<dbReference type="GO" id="GO:0003729">
    <property type="term" value="F:mRNA binding"/>
    <property type="evidence" value="ECO:0007669"/>
    <property type="project" value="InterPro"/>
</dbReference>
<evidence type="ECO:0000256" key="2">
    <source>
        <dbReference type="ARBA" id="ARBA00022884"/>
    </source>
</evidence>
<dbReference type="PANTHER" id="PTHR17408:SF0">
    <property type="entry name" value="HISTONE RNA HAIRPIN-BINDING PROTEIN"/>
    <property type="match status" value="1"/>
</dbReference>
<dbReference type="InterPro" id="IPR029344">
    <property type="entry name" value="SLBP_RNA_bind"/>
</dbReference>
<dbReference type="AlphaFoldDB" id="A0A6F9DSV9"/>
<protein>
    <submittedName>
        <fullName evidence="5">Histone RNA hairpin-binding protein-like</fullName>
    </submittedName>
</protein>
<dbReference type="GO" id="GO:0006398">
    <property type="term" value="P:mRNA 3'-end processing by stem-loop binding and cleavage"/>
    <property type="evidence" value="ECO:0007669"/>
    <property type="project" value="TreeGrafter"/>
</dbReference>
<accession>A0A6F9DSV9</accession>
<sequence length="300" mass="35034">MDVTHSPSKGTRSHTRQREKKFHPSKVEDDLRSPLRHTHDYNNKQIKDTRSHRKWSDNRRSGPLEKQFKRESPRSYDRDHTRSDVFQTKPLASSTNWCDQVDLEDEINMQAKDAEKRISALRERQTKRLSESGDSGNNSIVEMETDNIVLMRREKQIEYGKNTIAYDNYISEVPKSQRKRGHPRTPDKFIKVSRRSWDAQVRIWRKALHHWRNEVEEQTSKRKHADTKENSNKRKPQERENAHKSDKVAKTKTAPGDATSSTQSEDETKLLAGDTEDDEYVLDLDDDALLLGIDGEDSDI</sequence>
<evidence type="ECO:0000259" key="4">
    <source>
        <dbReference type="Pfam" id="PF15247"/>
    </source>
</evidence>
<feature type="region of interest" description="Disordered" evidence="3">
    <location>
        <begin position="214"/>
        <end position="277"/>
    </location>
</feature>
<evidence type="ECO:0000256" key="3">
    <source>
        <dbReference type="SAM" id="MobiDB-lite"/>
    </source>
</evidence>
<name>A0A6F9DSV9_9ASCI</name>
<dbReference type="InterPro" id="IPR038294">
    <property type="entry name" value="SLBP_RNA_bind_sf"/>
</dbReference>
<feature type="compositionally biased region" description="Basic residues" evidence="3">
    <location>
        <begin position="11"/>
        <end position="24"/>
    </location>
</feature>
<reference evidence="5" key="1">
    <citation type="submission" date="2020-04" db="EMBL/GenBank/DDBJ databases">
        <authorList>
            <person name="Neveu A P."/>
        </authorList>
    </citation>
    <scope>NUCLEOTIDE SEQUENCE</scope>
    <source>
        <tissue evidence="5">Whole embryo</tissue>
    </source>
</reference>
<dbReference type="PANTHER" id="PTHR17408">
    <property type="entry name" value="HISTONE RNA HAIRPIN-BINDING PROTEIN"/>
    <property type="match status" value="1"/>
</dbReference>
<dbReference type="Gene3D" id="1.10.8.1120">
    <property type="entry name" value="Histone RNA hairpin-binding protein RNA-binding domain"/>
    <property type="match status" value="1"/>
</dbReference>
<dbReference type="GO" id="GO:0071207">
    <property type="term" value="F:histone pre-mRNA stem-loop binding"/>
    <property type="evidence" value="ECO:0007669"/>
    <property type="project" value="TreeGrafter"/>
</dbReference>
<keyword evidence="2" id="KW-0694">RNA-binding</keyword>
<feature type="domain" description="Histone RNA hairpin-binding protein RNA-binding" evidence="4">
    <location>
        <begin position="146"/>
        <end position="212"/>
    </location>
</feature>
<feature type="region of interest" description="Disordered" evidence="3">
    <location>
        <begin position="1"/>
        <end position="87"/>
    </location>
</feature>
<feature type="compositionally biased region" description="Polar residues" evidence="3">
    <location>
        <begin position="1"/>
        <end position="10"/>
    </location>
</feature>